<protein>
    <recommendedName>
        <fullName evidence="1">dUTPase-like domain-containing protein</fullName>
    </recommendedName>
</protein>
<dbReference type="InterPro" id="IPR029054">
    <property type="entry name" value="dUTPase-like"/>
</dbReference>
<organism evidence="2 3">
    <name type="scientific">Pelusios castaneus</name>
    <name type="common">West African mud turtle</name>
    <dbReference type="NCBI Taxonomy" id="367368"/>
    <lineage>
        <taxon>Eukaryota</taxon>
        <taxon>Metazoa</taxon>
        <taxon>Chordata</taxon>
        <taxon>Craniata</taxon>
        <taxon>Vertebrata</taxon>
        <taxon>Euteleostomi</taxon>
        <taxon>Archelosauria</taxon>
        <taxon>Testudinata</taxon>
        <taxon>Testudines</taxon>
        <taxon>Pleurodira</taxon>
        <taxon>Pelomedusidae</taxon>
        <taxon>Pelusios</taxon>
    </lineage>
</organism>
<evidence type="ECO:0000313" key="2">
    <source>
        <dbReference type="Ensembl" id="ENSPCEP00000026140.1"/>
    </source>
</evidence>
<dbReference type="Gene3D" id="2.70.40.10">
    <property type="match status" value="1"/>
</dbReference>
<feature type="domain" description="dUTPase-like" evidence="1">
    <location>
        <begin position="19"/>
        <end position="82"/>
    </location>
</feature>
<proteinExistence type="predicted"/>
<sequence>MGTLQGWTRVLPQVACTLNAPTDQSAGADLRYPGKTRTLAPGQQALLALGLGVAVLEGTYGRIAPSLGLAPRSLQVLGEEWMLPIGWKSRFC</sequence>
<dbReference type="InterPro" id="IPR036157">
    <property type="entry name" value="dUTPase-like_sf"/>
</dbReference>
<keyword evidence="3" id="KW-1185">Reference proteome</keyword>
<dbReference type="SUPFAM" id="SSF51283">
    <property type="entry name" value="dUTPase-like"/>
    <property type="match status" value="1"/>
</dbReference>
<dbReference type="Proteomes" id="UP000694393">
    <property type="component" value="Unplaced"/>
</dbReference>
<evidence type="ECO:0000259" key="1">
    <source>
        <dbReference type="Pfam" id="PF00692"/>
    </source>
</evidence>
<reference evidence="2" key="2">
    <citation type="submission" date="2025-09" db="UniProtKB">
        <authorList>
            <consortium name="Ensembl"/>
        </authorList>
    </citation>
    <scope>IDENTIFICATION</scope>
</reference>
<evidence type="ECO:0000313" key="3">
    <source>
        <dbReference type="Proteomes" id="UP000694393"/>
    </source>
</evidence>
<reference evidence="2" key="1">
    <citation type="submission" date="2025-08" db="UniProtKB">
        <authorList>
            <consortium name="Ensembl"/>
        </authorList>
    </citation>
    <scope>IDENTIFICATION</scope>
</reference>
<name>A0A8C8SWF0_9SAUR</name>
<accession>A0A8C8SWF0</accession>
<dbReference type="Ensembl" id="ENSPCET00000027008.1">
    <property type="protein sequence ID" value="ENSPCEP00000026140.1"/>
    <property type="gene ID" value="ENSPCEG00000019625.1"/>
</dbReference>
<dbReference type="Pfam" id="PF00692">
    <property type="entry name" value="dUTPase"/>
    <property type="match status" value="1"/>
</dbReference>
<dbReference type="AlphaFoldDB" id="A0A8C8SWF0"/>